<evidence type="ECO:0000256" key="7">
    <source>
        <dbReference type="ARBA" id="ARBA00022803"/>
    </source>
</evidence>
<evidence type="ECO:0000259" key="10">
    <source>
        <dbReference type="Pfam" id="PF10119"/>
    </source>
</evidence>
<comment type="pathway">
    <text evidence="1">Protein modification; protein glycosylation.</text>
</comment>
<feature type="repeat" description="TPR" evidence="8">
    <location>
        <begin position="578"/>
        <end position="611"/>
    </location>
</feature>
<dbReference type="PANTHER" id="PTHR44835">
    <property type="entry name" value="UDP-N-ACETYLGLUCOSAMINE--PEPTIDE N-ACETYLGLUCOSAMINYLTRANSFERASE SPINDLY-RELATED"/>
    <property type="match status" value="1"/>
</dbReference>
<name>A0ABY8G6K8_9GAMM</name>
<evidence type="ECO:0000256" key="8">
    <source>
        <dbReference type="PROSITE-ProRule" id="PRU00339"/>
    </source>
</evidence>
<evidence type="ECO:0000313" key="13">
    <source>
        <dbReference type="Proteomes" id="UP001219630"/>
    </source>
</evidence>
<dbReference type="InterPro" id="IPR011990">
    <property type="entry name" value="TPR-like_helical_dom_sf"/>
</dbReference>
<feature type="domain" description="Methyltransferase regulatory" evidence="10">
    <location>
        <begin position="220"/>
        <end position="300"/>
    </location>
</feature>
<dbReference type="PANTHER" id="PTHR44835:SF1">
    <property type="entry name" value="PROTEIN O-GLCNAC TRANSFERASE"/>
    <property type="match status" value="1"/>
</dbReference>
<accession>A0ABY8G6K8</accession>
<evidence type="ECO:0000256" key="3">
    <source>
        <dbReference type="ARBA" id="ARBA00011970"/>
    </source>
</evidence>
<evidence type="ECO:0000256" key="5">
    <source>
        <dbReference type="ARBA" id="ARBA00022679"/>
    </source>
</evidence>
<dbReference type="EC" id="2.4.1.255" evidence="3"/>
<keyword evidence="7 8" id="KW-0802">TPR repeat</keyword>
<evidence type="ECO:0000256" key="1">
    <source>
        <dbReference type="ARBA" id="ARBA00004922"/>
    </source>
</evidence>
<feature type="repeat" description="TPR" evidence="8">
    <location>
        <begin position="646"/>
        <end position="679"/>
    </location>
</feature>
<dbReference type="Gene3D" id="1.25.40.10">
    <property type="entry name" value="Tetratricopeptide repeat domain"/>
    <property type="match status" value="1"/>
</dbReference>
<dbReference type="SUPFAM" id="SSF48452">
    <property type="entry name" value="TPR-like"/>
    <property type="match status" value="1"/>
</dbReference>
<dbReference type="InterPro" id="IPR019734">
    <property type="entry name" value="TPR_rpt"/>
</dbReference>
<evidence type="ECO:0000259" key="9">
    <source>
        <dbReference type="Pfam" id="PF08242"/>
    </source>
</evidence>
<dbReference type="InterPro" id="IPR013217">
    <property type="entry name" value="Methyltransf_12"/>
</dbReference>
<keyword evidence="12" id="KW-0489">Methyltransferase</keyword>
<evidence type="ECO:0000256" key="2">
    <source>
        <dbReference type="ARBA" id="ARBA00005386"/>
    </source>
</evidence>
<reference evidence="12 13" key="1">
    <citation type="submission" date="2022-12" db="EMBL/GenBank/DDBJ databases">
        <title>Complete genome sequencing of Dickeya lacustris type strain LMG30899.</title>
        <authorList>
            <person name="Dobhal S."/>
            <person name="Arizala D."/>
            <person name="Arif M."/>
        </authorList>
    </citation>
    <scope>NUCLEOTIDE SEQUENCE [LARGE SCALE GENOMIC DNA]</scope>
    <source>
        <strain evidence="12 13">LMG30899</strain>
    </source>
</reference>
<evidence type="ECO:0000259" key="11">
    <source>
        <dbReference type="Pfam" id="PF13844"/>
    </source>
</evidence>
<feature type="domain" description="O-GlcNAc transferase C-terminal" evidence="11">
    <location>
        <begin position="713"/>
        <end position="909"/>
    </location>
</feature>
<dbReference type="Pfam" id="PF08242">
    <property type="entry name" value="Methyltransf_12"/>
    <property type="match status" value="1"/>
</dbReference>
<dbReference type="Pfam" id="PF10119">
    <property type="entry name" value="MethyTransf_Reg"/>
    <property type="match status" value="1"/>
</dbReference>
<proteinExistence type="inferred from homology"/>
<dbReference type="Gene3D" id="3.40.50.2000">
    <property type="entry name" value="Glycogen Phosphorylase B"/>
    <property type="match status" value="1"/>
</dbReference>
<dbReference type="GO" id="GO:0032259">
    <property type="term" value="P:methylation"/>
    <property type="evidence" value="ECO:0007669"/>
    <property type="project" value="UniProtKB-KW"/>
</dbReference>
<dbReference type="Gene3D" id="3.40.50.150">
    <property type="entry name" value="Vaccinia Virus protein VP39"/>
    <property type="match status" value="1"/>
</dbReference>
<evidence type="ECO:0000313" key="12">
    <source>
        <dbReference type="EMBL" id="WFN55568.1"/>
    </source>
</evidence>
<keyword evidence="4" id="KW-0328">Glycosyltransferase</keyword>
<dbReference type="InterPro" id="IPR018773">
    <property type="entry name" value="MeTrfase_reg_dom_prd"/>
</dbReference>
<gene>
    <name evidence="12" type="ORF">O1Q98_18615</name>
</gene>
<dbReference type="RefSeq" id="WP_125258955.1">
    <property type="nucleotide sequence ID" value="NZ_CP114280.1"/>
</dbReference>
<dbReference type="Pfam" id="PF13844">
    <property type="entry name" value="Glyco_transf_41"/>
    <property type="match status" value="2"/>
</dbReference>
<evidence type="ECO:0000256" key="6">
    <source>
        <dbReference type="ARBA" id="ARBA00022737"/>
    </source>
</evidence>
<sequence length="1133" mass="128309">MSNVQSSDIPAKKNVISPPIVHTAPYYLQAMAYLYGIKSAAPETARILEIGTQDGGNLFPFAIANPKSHSLGIDIDTDKIEKGNALIRKLNINNIELFSLDLDSLLSSEPGDFDYIIVHGVFSLLGGEVRDNLLQFCKKHLTPDGLICYGYNTFPGWKTGEVLRDAIQLHSSLASDEKTAQESARAMLTYLSLGMSSGNTQYASLNELIGQAEKLSDTELALYYMQGFNQPCYFVDFYAQANNAGLAYVGDAKAYTELAEHYGNNVSQLHKTICPENKNYLRQQYLDFAVNRSQRFSILVSKDREDSIYPEPDLNKLATLNWAGNFRRVMTDDGKALNVHKSGHDETITTDSDLVLGILDLLGDAWPNSLSVDQIAFNTSLPEKVNAEHKKNVIDALTSLFIKGLSCLYPHVGNCVYRRSKQKSLSVLPGIVDGELSFNLWHDTILLDEDDYKILKEPDFLIKEREASFYQKLFDLRNKGVFFGTTKAWRDFYQKAVKNALISQIGNYIQPITLYTTDISMGGFWSEKITAPKLNSILAKSQISRKVYEEIDKLTDLGFFDEARNKAREVIKAHPESAHVWYPFVNTFVKTKDFHGAIEIIARAISLNPFNWGYYVDLVICFWKVDQLYHGLRLIRRVLRCDDNRALAWDTLALLLNIFGDIPTAFICMEKALAIEPNNSNFISHMGSIAHNLGSKDGIKFHRKTVELMPEAFHLHSNLLFALSHDISVTAKSLFDEHLAYGRRVHNLIDTYKLKFNHGNAIEPNRRLRIGFVSGDLGEHPVTNFIRPIWDELDKETFSIFAYSCFKRNGSEKLKMVTDKWHDVDMMSDVELAKLINNDEIDILIDLSGHTAYNRLPVFALKPAPIQMSWIGYPGTTGLPEVDYYVINTNMDLPDSLHAQFIENLIFLPFVKMFEPSELSPDVNELPLLSNKYITFGSLNRPQKINDEMLKVWAEILCSVPNSKMLIGYMPGQELIDIFKEKMNQWGVSSDRLDFRIKTGIKDYLKMHHEIDMLLDTFPYTGGTTTNHALWMGVPTLTLIGETLCTMQGLFSASGLGVDDFAAYSIEEYKEKAIKFSNDPERLSEVRRSLRTKISNGIVTGVSQSFFFEKMLTKVWEIYCKGEIAHSFSIEKL</sequence>
<dbReference type="GO" id="GO:0008168">
    <property type="term" value="F:methyltransferase activity"/>
    <property type="evidence" value="ECO:0007669"/>
    <property type="project" value="UniProtKB-KW"/>
</dbReference>
<dbReference type="InterPro" id="IPR029489">
    <property type="entry name" value="OGT/SEC/SPY_C"/>
</dbReference>
<keyword evidence="5" id="KW-0808">Transferase</keyword>
<dbReference type="InterPro" id="IPR029063">
    <property type="entry name" value="SAM-dependent_MTases_sf"/>
</dbReference>
<feature type="domain" description="O-GlcNAc transferase C-terminal" evidence="11">
    <location>
        <begin position="929"/>
        <end position="1092"/>
    </location>
</feature>
<dbReference type="CDD" id="cd02440">
    <property type="entry name" value="AdoMet_MTases"/>
    <property type="match status" value="1"/>
</dbReference>
<dbReference type="InterPro" id="IPR051939">
    <property type="entry name" value="Glycosyltr_41/O-GlcNAc_trsf"/>
</dbReference>
<keyword evidence="6" id="KW-0677">Repeat</keyword>
<keyword evidence="13" id="KW-1185">Reference proteome</keyword>
<organism evidence="12 13">
    <name type="scientific">Dickeya lacustris</name>
    <dbReference type="NCBI Taxonomy" id="2259638"/>
    <lineage>
        <taxon>Bacteria</taxon>
        <taxon>Pseudomonadati</taxon>
        <taxon>Pseudomonadota</taxon>
        <taxon>Gammaproteobacteria</taxon>
        <taxon>Enterobacterales</taxon>
        <taxon>Pectobacteriaceae</taxon>
        <taxon>Dickeya</taxon>
    </lineage>
</organism>
<protein>
    <recommendedName>
        <fullName evidence="3">protein O-GlcNAc transferase</fullName>
        <ecNumber evidence="3">2.4.1.255</ecNumber>
    </recommendedName>
</protein>
<feature type="domain" description="Methyltransferase type 12" evidence="9">
    <location>
        <begin position="48"/>
        <end position="147"/>
    </location>
</feature>
<dbReference type="Proteomes" id="UP001219630">
    <property type="component" value="Chromosome"/>
</dbReference>
<dbReference type="SUPFAM" id="SSF53335">
    <property type="entry name" value="S-adenosyl-L-methionine-dependent methyltransferases"/>
    <property type="match status" value="1"/>
</dbReference>
<dbReference type="PROSITE" id="PS50005">
    <property type="entry name" value="TPR"/>
    <property type="match status" value="2"/>
</dbReference>
<evidence type="ECO:0000256" key="4">
    <source>
        <dbReference type="ARBA" id="ARBA00022676"/>
    </source>
</evidence>
<comment type="similarity">
    <text evidence="2">Belongs to the glycosyltransferase 41 family. O-GlcNAc transferase subfamily.</text>
</comment>
<dbReference type="Gene3D" id="3.40.50.11380">
    <property type="match status" value="1"/>
</dbReference>
<dbReference type="EMBL" id="CP114280">
    <property type="protein sequence ID" value="WFN55568.1"/>
    <property type="molecule type" value="Genomic_DNA"/>
</dbReference>